<reference evidence="1 2" key="1">
    <citation type="submission" date="2016-10" db="EMBL/GenBank/DDBJ databases">
        <authorList>
            <person name="de Groot N.N."/>
        </authorList>
    </citation>
    <scope>NUCLEOTIDE SEQUENCE [LARGE SCALE GENOMIC DNA]</scope>
    <source>
        <strain evidence="1 2">DSM 1041</strain>
    </source>
</reference>
<accession>A0A1H6VBT8</accession>
<evidence type="ECO:0000313" key="2">
    <source>
        <dbReference type="Proteomes" id="UP000199005"/>
    </source>
</evidence>
<sequence length="80" mass="8978">MMSVDRPWDEFVTLKNGKRALIKCFWGKQLSSAVIKARVLIEDSTGFGTIIGEIDGPVTQQEANETGLEMANNWYDRRSG</sequence>
<evidence type="ECO:0000313" key="1">
    <source>
        <dbReference type="EMBL" id="SEI98090.1"/>
    </source>
</evidence>
<protein>
    <submittedName>
        <fullName evidence="1">Uncharacterized protein</fullName>
    </submittedName>
</protein>
<dbReference type="EMBL" id="FNYO01000030">
    <property type="protein sequence ID" value="SEI98090.1"/>
    <property type="molecule type" value="Genomic_DNA"/>
</dbReference>
<dbReference type="STRING" id="170623.SAMN04244579_02674"/>
<gene>
    <name evidence="1" type="ORF">SAMN04244579_02674</name>
</gene>
<organism evidence="1 2">
    <name type="scientific">Azotobacter beijerinckii</name>
    <dbReference type="NCBI Taxonomy" id="170623"/>
    <lineage>
        <taxon>Bacteria</taxon>
        <taxon>Pseudomonadati</taxon>
        <taxon>Pseudomonadota</taxon>
        <taxon>Gammaproteobacteria</taxon>
        <taxon>Pseudomonadales</taxon>
        <taxon>Pseudomonadaceae</taxon>
        <taxon>Azotobacter</taxon>
    </lineage>
</organism>
<proteinExistence type="predicted"/>
<name>A0A1H6VBT8_9GAMM</name>
<dbReference type="Proteomes" id="UP000199005">
    <property type="component" value="Unassembled WGS sequence"/>
</dbReference>
<dbReference type="AlphaFoldDB" id="A0A1H6VBT8"/>